<dbReference type="Proteomes" id="UP001227543">
    <property type="component" value="Unassembled WGS sequence"/>
</dbReference>
<dbReference type="RefSeq" id="XP_060374886.1">
    <property type="nucleotide sequence ID" value="XM_060530507.1"/>
</dbReference>
<organism evidence="1 2">
    <name type="scientific">Colletotrichum tamarilloi</name>
    <dbReference type="NCBI Taxonomy" id="1209934"/>
    <lineage>
        <taxon>Eukaryota</taxon>
        <taxon>Fungi</taxon>
        <taxon>Dikarya</taxon>
        <taxon>Ascomycota</taxon>
        <taxon>Pezizomycotina</taxon>
        <taxon>Sordariomycetes</taxon>
        <taxon>Hypocreomycetidae</taxon>
        <taxon>Glomerellales</taxon>
        <taxon>Glomerellaceae</taxon>
        <taxon>Colletotrichum</taxon>
        <taxon>Colletotrichum acutatum species complex</taxon>
    </lineage>
</organism>
<gene>
    <name evidence="1" type="ORF">CTAM01_14507</name>
</gene>
<evidence type="ECO:0000313" key="1">
    <source>
        <dbReference type="EMBL" id="KAK1479760.1"/>
    </source>
</evidence>
<sequence>MGEWALFFPRPFPSIGCLPMASCVNRRLQDMNTALDLILNHFATD</sequence>
<reference evidence="1 2" key="1">
    <citation type="submission" date="2016-10" db="EMBL/GenBank/DDBJ databases">
        <title>The genome sequence of Colletotrichum fioriniae PJ7.</title>
        <authorList>
            <person name="Baroncelli R."/>
        </authorList>
    </citation>
    <scope>NUCLEOTIDE SEQUENCE [LARGE SCALE GENOMIC DNA]</scope>
    <source>
        <strain evidence="1 2">Tom-12</strain>
    </source>
</reference>
<accession>A0ABQ9QP18</accession>
<comment type="caution">
    <text evidence="1">The sequence shown here is derived from an EMBL/GenBank/DDBJ whole genome shotgun (WGS) entry which is preliminary data.</text>
</comment>
<proteinExistence type="predicted"/>
<name>A0ABQ9QP18_9PEZI</name>
<keyword evidence="2" id="KW-1185">Reference proteome</keyword>
<evidence type="ECO:0000313" key="2">
    <source>
        <dbReference type="Proteomes" id="UP001227543"/>
    </source>
</evidence>
<dbReference type="GeneID" id="85414745"/>
<protein>
    <submittedName>
        <fullName evidence="1">Uncharacterized protein</fullName>
    </submittedName>
</protein>
<dbReference type="EMBL" id="MLFU01000125">
    <property type="protein sequence ID" value="KAK1479760.1"/>
    <property type="molecule type" value="Genomic_DNA"/>
</dbReference>